<comment type="caution">
    <text evidence="2">The sequence shown here is derived from an EMBL/GenBank/DDBJ whole genome shotgun (WGS) entry which is preliminary data.</text>
</comment>
<evidence type="ECO:0000256" key="1">
    <source>
        <dbReference type="SAM" id="MobiDB-lite"/>
    </source>
</evidence>
<reference evidence="2 3" key="1">
    <citation type="journal article" date="2019" name="Sci. Rep.">
        <title>Orb-weaving spider Araneus ventricosus genome elucidates the spidroin gene catalogue.</title>
        <authorList>
            <person name="Kono N."/>
            <person name="Nakamura H."/>
            <person name="Ohtoshi R."/>
            <person name="Moran D.A.P."/>
            <person name="Shinohara A."/>
            <person name="Yoshida Y."/>
            <person name="Fujiwara M."/>
            <person name="Mori M."/>
            <person name="Tomita M."/>
            <person name="Arakawa K."/>
        </authorList>
    </citation>
    <scope>NUCLEOTIDE SEQUENCE [LARGE SCALE GENOMIC DNA]</scope>
</reference>
<proteinExistence type="predicted"/>
<dbReference type="Proteomes" id="UP000499080">
    <property type="component" value="Unassembled WGS sequence"/>
</dbReference>
<feature type="compositionally biased region" description="Polar residues" evidence="1">
    <location>
        <begin position="59"/>
        <end position="80"/>
    </location>
</feature>
<dbReference type="AlphaFoldDB" id="A0A4Y2L3F7"/>
<evidence type="ECO:0000313" key="2">
    <source>
        <dbReference type="EMBL" id="GBN09104.1"/>
    </source>
</evidence>
<gene>
    <name evidence="2" type="ORF">AVEN_162069_1</name>
</gene>
<evidence type="ECO:0000313" key="3">
    <source>
        <dbReference type="Proteomes" id="UP000499080"/>
    </source>
</evidence>
<sequence>MDKSGASLGQWRSEVKWRQGHNMIFSPPHVIIGGLAQGRYGPGFSLCKASPKHEVVNFNRDQMTRTTPESSPPLQTSTPGEEQLVPTDLTCTRPAYTAESGFEPGTVPEAETLPSSHRGFLQEWHGC</sequence>
<dbReference type="EMBL" id="BGPR01005320">
    <property type="protein sequence ID" value="GBN09104.1"/>
    <property type="molecule type" value="Genomic_DNA"/>
</dbReference>
<protein>
    <submittedName>
        <fullName evidence="2">Uncharacterized protein</fullName>
    </submittedName>
</protein>
<accession>A0A4Y2L3F7</accession>
<feature type="region of interest" description="Disordered" evidence="1">
    <location>
        <begin position="59"/>
        <end position="85"/>
    </location>
</feature>
<keyword evidence="3" id="KW-1185">Reference proteome</keyword>
<organism evidence="2 3">
    <name type="scientific">Araneus ventricosus</name>
    <name type="common">Orbweaver spider</name>
    <name type="synonym">Epeira ventricosa</name>
    <dbReference type="NCBI Taxonomy" id="182803"/>
    <lineage>
        <taxon>Eukaryota</taxon>
        <taxon>Metazoa</taxon>
        <taxon>Ecdysozoa</taxon>
        <taxon>Arthropoda</taxon>
        <taxon>Chelicerata</taxon>
        <taxon>Arachnida</taxon>
        <taxon>Araneae</taxon>
        <taxon>Araneomorphae</taxon>
        <taxon>Entelegynae</taxon>
        <taxon>Araneoidea</taxon>
        <taxon>Araneidae</taxon>
        <taxon>Araneus</taxon>
    </lineage>
</organism>
<name>A0A4Y2L3F7_ARAVE</name>